<feature type="signal peptide" evidence="1">
    <location>
        <begin position="1"/>
        <end position="20"/>
    </location>
</feature>
<dbReference type="RefSeq" id="WP_225697750.1">
    <property type="nucleotide sequence ID" value="NZ_JAIXNE010000002.1"/>
</dbReference>
<dbReference type="Gene3D" id="3.40.50.1820">
    <property type="entry name" value="alpha/beta hydrolase"/>
    <property type="match status" value="1"/>
</dbReference>
<dbReference type="EMBL" id="JAIXNE010000003">
    <property type="protein sequence ID" value="MCA6075814.1"/>
    <property type="molecule type" value="Genomic_DNA"/>
</dbReference>
<dbReference type="Proteomes" id="UP001139409">
    <property type="component" value="Unassembled WGS sequence"/>
</dbReference>
<organism evidence="2 5">
    <name type="scientific">Fulvivirga sedimenti</name>
    <dbReference type="NCBI Taxonomy" id="2879465"/>
    <lineage>
        <taxon>Bacteria</taxon>
        <taxon>Pseudomonadati</taxon>
        <taxon>Bacteroidota</taxon>
        <taxon>Cytophagia</taxon>
        <taxon>Cytophagales</taxon>
        <taxon>Fulvivirgaceae</taxon>
        <taxon>Fulvivirga</taxon>
    </lineage>
</organism>
<sequence>MKTKLILQMFAYAFIGFFLACSDDEVETEPPQICDTPPCGPIIFDRVETFLITSNGKRWEAKIWIPAEYETNKDLPSIYLVDDEEQHYPVATDEFEKVIEGCQRIGGLNVLVITVADLDPNMNVVNDFQEFYDIYKDIVSYVETNYTDNDSRTLIGRGSAASLVLATLFMEKQETTLFQHYIATTVPGLAYFNEIMDKGNFPPEKSDKKLHFSFDGESNYDLNMRFINTLSDKAYPWLEFEWAEYPDMTFINSYPTAYADGIAFIFEE</sequence>
<evidence type="ECO:0000313" key="3">
    <source>
        <dbReference type="EMBL" id="MCA6075814.1"/>
    </source>
</evidence>
<protein>
    <recommendedName>
        <fullName evidence="6">Esterase</fullName>
    </recommendedName>
</protein>
<feature type="chain" id="PRO_5041195001" description="Esterase" evidence="1">
    <location>
        <begin position="21"/>
        <end position="268"/>
    </location>
</feature>
<name>A0A9X1HPZ7_9BACT</name>
<keyword evidence="5" id="KW-1185">Reference proteome</keyword>
<proteinExistence type="predicted"/>
<evidence type="ECO:0008006" key="6">
    <source>
        <dbReference type="Google" id="ProtNLM"/>
    </source>
</evidence>
<evidence type="ECO:0000313" key="5">
    <source>
        <dbReference type="Proteomes" id="UP001139409"/>
    </source>
</evidence>
<comment type="caution">
    <text evidence="2">The sequence shown here is derived from an EMBL/GenBank/DDBJ whole genome shotgun (WGS) entry which is preliminary data.</text>
</comment>
<dbReference type="PROSITE" id="PS51257">
    <property type="entry name" value="PROKAR_LIPOPROTEIN"/>
    <property type="match status" value="1"/>
</dbReference>
<evidence type="ECO:0000313" key="4">
    <source>
        <dbReference type="EMBL" id="MCA6076942.1"/>
    </source>
</evidence>
<gene>
    <name evidence="2" type="ORF">LDX50_07135</name>
    <name evidence="3" type="ORF">LDX50_13105</name>
    <name evidence="4" type="ORF">LDX50_18825</name>
</gene>
<dbReference type="EMBL" id="JAIXNE010000004">
    <property type="protein sequence ID" value="MCA6076942.1"/>
    <property type="molecule type" value="Genomic_DNA"/>
</dbReference>
<dbReference type="AlphaFoldDB" id="A0A9X1HPZ7"/>
<evidence type="ECO:0000313" key="2">
    <source>
        <dbReference type="EMBL" id="MCA6074637.1"/>
    </source>
</evidence>
<dbReference type="SUPFAM" id="SSF53474">
    <property type="entry name" value="alpha/beta-Hydrolases"/>
    <property type="match status" value="1"/>
</dbReference>
<dbReference type="EMBL" id="JAIXNE010000002">
    <property type="protein sequence ID" value="MCA6074637.1"/>
    <property type="molecule type" value="Genomic_DNA"/>
</dbReference>
<keyword evidence="1" id="KW-0732">Signal</keyword>
<evidence type="ECO:0000256" key="1">
    <source>
        <dbReference type="SAM" id="SignalP"/>
    </source>
</evidence>
<dbReference type="InterPro" id="IPR029058">
    <property type="entry name" value="AB_hydrolase_fold"/>
</dbReference>
<reference evidence="2" key="1">
    <citation type="submission" date="2021-09" db="EMBL/GenBank/DDBJ databases">
        <title>Fulvivirga sp. isolated from coastal sediment.</title>
        <authorList>
            <person name="Yu H."/>
        </authorList>
    </citation>
    <scope>NUCLEOTIDE SEQUENCE</scope>
    <source>
        <strain evidence="2">1062</strain>
    </source>
</reference>
<accession>A0A9X1HPZ7</accession>